<protein>
    <submittedName>
        <fullName evidence="2">Uncharacterized protein</fullName>
    </submittedName>
</protein>
<dbReference type="VEuPathDB" id="FungiDB:I303_00499"/>
<dbReference type="GeneID" id="28964198"/>
<dbReference type="STRING" id="1296121.A0A1A6AF31"/>
<dbReference type="EMBL" id="CP144530">
    <property type="protein sequence ID" value="WWC57964.1"/>
    <property type="molecule type" value="Genomic_DNA"/>
</dbReference>
<evidence type="ECO:0000313" key="4">
    <source>
        <dbReference type="Proteomes" id="UP000078595"/>
    </source>
</evidence>
<reference evidence="2" key="1">
    <citation type="submission" date="2013-07" db="EMBL/GenBank/DDBJ databases">
        <title>The Genome Sequence of Cryptococcus dejecticola CBS10117.</title>
        <authorList>
            <consortium name="The Broad Institute Genome Sequencing Platform"/>
            <person name="Cuomo C."/>
            <person name="Litvintseva A."/>
            <person name="Chen Y."/>
            <person name="Heitman J."/>
            <person name="Sun S."/>
            <person name="Springer D."/>
            <person name="Dromer F."/>
            <person name="Young S.K."/>
            <person name="Zeng Q."/>
            <person name="Gargeya S."/>
            <person name="Fitzgerald M."/>
            <person name="Abouelleil A."/>
            <person name="Alvarado L."/>
            <person name="Berlin A.M."/>
            <person name="Chapman S.B."/>
            <person name="Dewar J."/>
            <person name="Goldberg J."/>
            <person name="Griggs A."/>
            <person name="Gujja S."/>
            <person name="Hansen M."/>
            <person name="Howarth C."/>
            <person name="Imamovic A."/>
            <person name="Larimer J."/>
            <person name="McCowan C."/>
            <person name="Murphy C."/>
            <person name="Pearson M."/>
            <person name="Priest M."/>
            <person name="Roberts A."/>
            <person name="Saif S."/>
            <person name="Shea T."/>
            <person name="Sykes S."/>
            <person name="Wortman J."/>
            <person name="Nusbaum C."/>
            <person name="Birren B."/>
        </authorList>
    </citation>
    <scope>NUCLEOTIDE SEQUENCE [LARGE SCALE GENOMIC DNA]</scope>
    <source>
        <strain evidence="2">CBS 10117</strain>
    </source>
</reference>
<sequence length="464" mass="51558">MGKWSAREYDAVLADKITKLFEHAVENIEKRGIIIPDKRFRPFIKQLDADNTDTQRAFERFILNQWSLRTYDLPSASTSMGPSGLPVPATRDRHTMFDRTHNFDTPEIRALNRVRAPSLQDRVSLRRESRVLPRRRQSIIDFGLPDLVSSTDTSPRPASLSGARGFNSRPRESGDMADFRINRDGSIEPVSPPSAASRAWLEDFNRSHNNNQTDSYQARRRRMNPTARDAQAPSFIYDSDATSVPDELDTLLDRQNDDGIVNGSGSGSGVIGRRRVRPWDSASDLDEEIRNTGEQMRRIRRRREYVDRAMAQDAADGFIPGPAERSSPRQQNNYSAESDPLGQRFSLPPLSSDMLNSMAGRHAGEIRDGRRDGVVFDDPAFDDILAGLASPAPEGDPSTMIRDSVGDGDGQAGDQNNQGSAGEAVVVRTNGNETVNGDATEGREDDAETIVFDDLNLEVFVHSP</sequence>
<evidence type="ECO:0000256" key="1">
    <source>
        <dbReference type="SAM" id="MobiDB-lite"/>
    </source>
</evidence>
<dbReference type="OrthoDB" id="2565303at2759"/>
<feature type="region of interest" description="Disordered" evidence="1">
    <location>
        <begin position="386"/>
        <end position="447"/>
    </location>
</feature>
<feature type="region of interest" description="Disordered" evidence="1">
    <location>
        <begin position="312"/>
        <end position="353"/>
    </location>
</feature>
<reference evidence="3" key="3">
    <citation type="submission" date="2024-02" db="EMBL/GenBank/DDBJ databases">
        <title>Comparative genomics of Cryptococcus and Kwoniella reveals pathogenesis evolution and contrasting modes of karyotype evolution via chromosome fusion or intercentromeric recombination.</title>
        <authorList>
            <person name="Coelho M.A."/>
            <person name="David-Palma M."/>
            <person name="Shea T."/>
            <person name="Bowers K."/>
            <person name="McGinley-Smith S."/>
            <person name="Mohammad A.W."/>
            <person name="Gnirke A."/>
            <person name="Yurkov A.M."/>
            <person name="Nowrousian M."/>
            <person name="Sun S."/>
            <person name="Cuomo C.A."/>
            <person name="Heitman J."/>
        </authorList>
    </citation>
    <scope>NUCLEOTIDE SEQUENCE</scope>
    <source>
        <strain evidence="3">CBS 10117</strain>
    </source>
</reference>
<dbReference type="RefSeq" id="XP_018266524.1">
    <property type="nucleotide sequence ID" value="XM_018403870.1"/>
</dbReference>
<dbReference type="AlphaFoldDB" id="A0A1A6AF31"/>
<name>A0A1A6AF31_9TREE</name>
<evidence type="ECO:0000313" key="3">
    <source>
        <dbReference type="EMBL" id="WWC57964.1"/>
    </source>
</evidence>
<keyword evidence="4" id="KW-1185">Reference proteome</keyword>
<evidence type="ECO:0000313" key="2">
    <source>
        <dbReference type="EMBL" id="OBR88682.1"/>
    </source>
</evidence>
<feature type="region of interest" description="Disordered" evidence="1">
    <location>
        <begin position="147"/>
        <end position="177"/>
    </location>
</feature>
<reference evidence="3" key="2">
    <citation type="submission" date="2013-07" db="EMBL/GenBank/DDBJ databases">
        <authorList>
            <consortium name="The Broad Institute Genome Sequencing Platform"/>
            <person name="Cuomo C."/>
            <person name="Litvintseva A."/>
            <person name="Chen Y."/>
            <person name="Heitman J."/>
            <person name="Sun S."/>
            <person name="Springer D."/>
            <person name="Dromer F."/>
            <person name="Young S.K."/>
            <person name="Zeng Q."/>
            <person name="Gargeya S."/>
            <person name="Fitzgerald M."/>
            <person name="Abouelleil A."/>
            <person name="Alvarado L."/>
            <person name="Berlin A.M."/>
            <person name="Chapman S.B."/>
            <person name="Dewar J."/>
            <person name="Goldberg J."/>
            <person name="Griggs A."/>
            <person name="Gujja S."/>
            <person name="Hansen M."/>
            <person name="Howarth C."/>
            <person name="Imamovic A."/>
            <person name="Larimer J."/>
            <person name="McCowan C."/>
            <person name="Murphy C."/>
            <person name="Pearson M."/>
            <person name="Priest M."/>
            <person name="Roberts A."/>
            <person name="Saif S."/>
            <person name="Shea T."/>
            <person name="Sykes S."/>
            <person name="Wortman J."/>
            <person name="Nusbaum C."/>
            <person name="Birren B."/>
        </authorList>
    </citation>
    <scope>NUCLEOTIDE SEQUENCE</scope>
    <source>
        <strain evidence="3">CBS 10117</strain>
    </source>
</reference>
<organism evidence="2">
    <name type="scientific">Kwoniella dejecticola CBS 10117</name>
    <dbReference type="NCBI Taxonomy" id="1296121"/>
    <lineage>
        <taxon>Eukaryota</taxon>
        <taxon>Fungi</taxon>
        <taxon>Dikarya</taxon>
        <taxon>Basidiomycota</taxon>
        <taxon>Agaricomycotina</taxon>
        <taxon>Tremellomycetes</taxon>
        <taxon>Tremellales</taxon>
        <taxon>Cryptococcaceae</taxon>
        <taxon>Kwoniella</taxon>
    </lineage>
</organism>
<dbReference type="EMBL" id="KI894027">
    <property type="protein sequence ID" value="OBR88682.1"/>
    <property type="molecule type" value="Genomic_DNA"/>
</dbReference>
<dbReference type="KEGG" id="kdj:28964198"/>
<gene>
    <name evidence="2" type="ORF">I303_00499</name>
    <name evidence="3" type="ORF">I303_100499</name>
</gene>
<dbReference type="Proteomes" id="UP000078595">
    <property type="component" value="Chromosome 1"/>
</dbReference>
<feature type="region of interest" description="Disordered" evidence="1">
    <location>
        <begin position="254"/>
        <end position="273"/>
    </location>
</feature>
<proteinExistence type="predicted"/>
<accession>A0A1A6AF31</accession>
<feature type="compositionally biased region" description="Low complexity" evidence="1">
    <location>
        <begin position="412"/>
        <end position="422"/>
    </location>
</feature>